<organism evidence="1 2">
    <name type="scientific">Photorhabdus thracensis</name>
    <dbReference type="NCBI Taxonomy" id="230089"/>
    <lineage>
        <taxon>Bacteria</taxon>
        <taxon>Pseudomonadati</taxon>
        <taxon>Pseudomonadota</taxon>
        <taxon>Gammaproteobacteria</taxon>
        <taxon>Enterobacterales</taxon>
        <taxon>Morganellaceae</taxon>
        <taxon>Photorhabdus</taxon>
    </lineage>
</organism>
<gene>
    <name evidence="1" type="ORF">VY86_22015</name>
</gene>
<proteinExistence type="predicted"/>
<dbReference type="AlphaFoldDB" id="A0A0F7LQT6"/>
<dbReference type="Proteomes" id="UP000034866">
    <property type="component" value="Chromosome"/>
</dbReference>
<reference evidence="2" key="2">
    <citation type="submission" date="2015-03" db="EMBL/GenBank/DDBJ databases">
        <title>Genome sequence of Azospirillum thiophilum strain DSM 21654T.</title>
        <authorList>
            <person name="Kwak Y."/>
            <person name="Shin J.-H."/>
        </authorList>
    </citation>
    <scope>NUCLEOTIDE SEQUENCE [LARGE SCALE GENOMIC DNA]</scope>
    <source>
        <strain evidence="2">DSM 15199</strain>
    </source>
</reference>
<dbReference type="PATRIC" id="fig|230089.6.peg.4976"/>
<protein>
    <submittedName>
        <fullName evidence="1">Uncharacterized protein</fullName>
    </submittedName>
</protein>
<evidence type="ECO:0000313" key="1">
    <source>
        <dbReference type="EMBL" id="AKH65629.1"/>
    </source>
</evidence>
<dbReference type="EMBL" id="CP011104">
    <property type="protein sequence ID" value="AKH65629.1"/>
    <property type="molecule type" value="Genomic_DNA"/>
</dbReference>
<reference evidence="1 2" key="1">
    <citation type="journal article" date="2015" name="J. Biotechnol.">
        <title>Complete genome sequence of Photorhabdus temperata subsp. thracensis 39-8(T), an entomopathogenic bacterium for the improved commercial bioinsecticide.</title>
        <authorList>
            <person name="Kwak Y."/>
            <person name="Shin J.H."/>
        </authorList>
    </citation>
    <scope>NUCLEOTIDE SEQUENCE [LARGE SCALE GENOMIC DNA]</scope>
    <source>
        <strain evidence="1 2">DSM 15199</strain>
    </source>
</reference>
<evidence type="ECO:0000313" key="2">
    <source>
        <dbReference type="Proteomes" id="UP000034866"/>
    </source>
</evidence>
<dbReference type="KEGG" id="ptt:VY86_22015"/>
<name>A0A0F7LQT6_9GAMM</name>
<accession>A0A0F7LQT6</accession>
<sequence length="100" mass="11925">MIIKLNKKQGLKVVKLRVKTLYRLKPEVKKMTFNNNLKLAYYKTISEKMRNKNWVYSCSYPLERRINKNMSSLIRQSISPKELDLITFSTGNKLFRKPVK</sequence>
<dbReference type="STRING" id="230089.VY86_22015"/>
<keyword evidence="2" id="KW-1185">Reference proteome</keyword>